<dbReference type="RefSeq" id="WP_145365958.1">
    <property type="nucleotide sequence ID" value="NZ_CP036268.1"/>
</dbReference>
<feature type="region of interest" description="Disordered" evidence="1">
    <location>
        <begin position="184"/>
        <end position="210"/>
    </location>
</feature>
<proteinExistence type="predicted"/>
<evidence type="ECO:0000256" key="1">
    <source>
        <dbReference type="SAM" id="MobiDB-lite"/>
    </source>
</evidence>
<organism evidence="2 3">
    <name type="scientific">Stratiformator vulcanicus</name>
    <dbReference type="NCBI Taxonomy" id="2527980"/>
    <lineage>
        <taxon>Bacteria</taxon>
        <taxon>Pseudomonadati</taxon>
        <taxon>Planctomycetota</taxon>
        <taxon>Planctomycetia</taxon>
        <taxon>Planctomycetales</taxon>
        <taxon>Planctomycetaceae</taxon>
        <taxon>Stratiformator</taxon>
    </lineage>
</organism>
<evidence type="ECO:0000313" key="2">
    <source>
        <dbReference type="EMBL" id="QDT39848.1"/>
    </source>
</evidence>
<dbReference type="KEGG" id="svp:Pan189_42600"/>
<dbReference type="Proteomes" id="UP000317318">
    <property type="component" value="Chromosome"/>
</dbReference>
<accession>A0A517R7I5</accession>
<reference evidence="2 3" key="1">
    <citation type="submission" date="2019-02" db="EMBL/GenBank/DDBJ databases">
        <title>Deep-cultivation of Planctomycetes and their phenomic and genomic characterization uncovers novel biology.</title>
        <authorList>
            <person name="Wiegand S."/>
            <person name="Jogler M."/>
            <person name="Boedeker C."/>
            <person name="Pinto D."/>
            <person name="Vollmers J."/>
            <person name="Rivas-Marin E."/>
            <person name="Kohn T."/>
            <person name="Peeters S.H."/>
            <person name="Heuer A."/>
            <person name="Rast P."/>
            <person name="Oberbeckmann S."/>
            <person name="Bunk B."/>
            <person name="Jeske O."/>
            <person name="Meyerdierks A."/>
            <person name="Storesund J.E."/>
            <person name="Kallscheuer N."/>
            <person name="Luecker S."/>
            <person name="Lage O.M."/>
            <person name="Pohl T."/>
            <person name="Merkel B.J."/>
            <person name="Hornburger P."/>
            <person name="Mueller R.-W."/>
            <person name="Bruemmer F."/>
            <person name="Labrenz M."/>
            <person name="Spormann A.M."/>
            <person name="Op den Camp H."/>
            <person name="Overmann J."/>
            <person name="Amann R."/>
            <person name="Jetten M.S.M."/>
            <person name="Mascher T."/>
            <person name="Medema M.H."/>
            <person name="Devos D.P."/>
            <person name="Kaster A.-K."/>
            <person name="Ovreas L."/>
            <person name="Rohde M."/>
            <person name="Galperin M.Y."/>
            <person name="Jogler C."/>
        </authorList>
    </citation>
    <scope>NUCLEOTIDE SEQUENCE [LARGE SCALE GENOMIC DNA]</scope>
    <source>
        <strain evidence="2 3">Pan189</strain>
    </source>
</reference>
<evidence type="ECO:0008006" key="4">
    <source>
        <dbReference type="Google" id="ProtNLM"/>
    </source>
</evidence>
<gene>
    <name evidence="2" type="ORF">Pan189_42600</name>
</gene>
<protein>
    <recommendedName>
        <fullName evidence="4">von Willebrand factor type A domain protein</fullName>
    </recommendedName>
</protein>
<dbReference type="EMBL" id="CP036268">
    <property type="protein sequence ID" value="QDT39848.1"/>
    <property type="molecule type" value="Genomic_DNA"/>
</dbReference>
<dbReference type="InterPro" id="IPR036465">
    <property type="entry name" value="vWFA_dom_sf"/>
</dbReference>
<dbReference type="SUPFAM" id="SSF53300">
    <property type="entry name" value="vWA-like"/>
    <property type="match status" value="1"/>
</dbReference>
<evidence type="ECO:0000313" key="3">
    <source>
        <dbReference type="Proteomes" id="UP000317318"/>
    </source>
</evidence>
<dbReference type="AlphaFoldDB" id="A0A517R7I5"/>
<name>A0A517R7I5_9PLAN</name>
<dbReference type="OrthoDB" id="9790144at2"/>
<keyword evidence="3" id="KW-1185">Reference proteome</keyword>
<dbReference type="Gene3D" id="3.40.50.410">
    <property type="entry name" value="von Willebrand factor, type A domain"/>
    <property type="match status" value="1"/>
</dbReference>
<sequence>MKQDLTDITLVVDRSGSMQQVHSDAEGGVNSFISEQALEEGDAVLTLVQFDTEYEFVHRGVPIGDVPKYELVPRGMTALLDAVGRAINETGERLSRMSEQDRPGLVIFVIMTDGHENSSREFDKGQLRNMIERQQKDYNWQFTFLGANQDAFAEAGGMGMHASGAANFAQDKVAAAYAMTSAKVSRMRRQRRSGETVSNDFTAQERDEMK</sequence>